<feature type="transmembrane region" description="Helical" evidence="1">
    <location>
        <begin position="42"/>
        <end position="61"/>
    </location>
</feature>
<evidence type="ECO:0000313" key="5">
    <source>
        <dbReference type="Proteomes" id="UP000281488"/>
    </source>
</evidence>
<name>A0A1Q8J7P9_ENTFL</name>
<organism evidence="4 6">
    <name type="scientific">Enterococcus faecalis</name>
    <name type="common">Streptococcus faecalis</name>
    <dbReference type="NCBI Taxonomy" id="1351"/>
    <lineage>
        <taxon>Bacteria</taxon>
        <taxon>Bacillati</taxon>
        <taxon>Bacillota</taxon>
        <taxon>Bacilli</taxon>
        <taxon>Lactobacillales</taxon>
        <taxon>Enterococcaceae</taxon>
        <taxon>Enterococcus</taxon>
    </lineage>
</organism>
<dbReference type="AlphaFoldDB" id="A0A1Q8J7P9"/>
<keyword evidence="1" id="KW-1133">Transmembrane helix</keyword>
<evidence type="ECO:0000313" key="3">
    <source>
        <dbReference type="EMBL" id="ROX33240.1"/>
    </source>
</evidence>
<accession>A0A1Q8J7P9</accession>
<reference evidence="4 6" key="2">
    <citation type="submission" date="2019-02" db="EMBL/GenBank/DDBJ databases">
        <title>From farm to fork: dissemination of Tn554::fexA-optrA in linezolid-resistant Enterococcus faecalis clones from chicken feces and meat in Tunisia.</title>
        <authorList>
            <person name="Tedim A.P."/>
            <person name="Elghaieb H."/>
            <person name="Abbassi M.S."/>
            <person name="Novais C."/>
            <person name="Hassen A."/>
            <person name="Peixe L."/>
            <person name="Freitas A.R."/>
        </authorList>
    </citation>
    <scope>NUCLEOTIDE SEQUENCE [LARGE SCALE GENOMIC DNA]</scope>
    <source>
        <strain evidence="4 6">728T</strain>
    </source>
</reference>
<keyword evidence="1" id="KW-0472">Membrane</keyword>
<proteinExistence type="predicted"/>
<sequence>MIIHTYYLQIFPVFYIQSIARKRNKHLHRKADFFLWRMMEPLLVILDFLIEIIRIFWCIIIKKDLK</sequence>
<reference evidence="3 5" key="1">
    <citation type="submission" date="2018-10" db="EMBL/GenBank/DDBJ databases">
        <title>Genotypes and phenotypes of Enterococci isolated from broiler chickens.</title>
        <authorList>
            <person name="Muhammad A.R."/>
            <person name="Diarra M.S."/>
        </authorList>
    </citation>
    <scope>NUCLEOTIDE SEQUENCE [LARGE SCALE GENOMIC DNA]</scope>
    <source>
        <strain evidence="3 5">LIT2 A36'</strain>
    </source>
</reference>
<reference evidence="2" key="3">
    <citation type="submission" date="2019-07" db="EMBL/GenBank/DDBJ databases">
        <title>Transferable Resistance Gene optrA in Enterococcus faecalis from Swine in Brazil.</title>
        <authorList>
            <person name="Almeida L.M."/>
            <person name="Lebreton F."/>
            <person name="Gaca A."/>
            <person name="Bispo P.M."/>
            <person name="Saavedra J."/>
            <person name="Filsner P."/>
            <person name="Moreno A.M."/>
            <person name="Mamizuka E.M."/>
            <person name="Gilmore M.S."/>
        </authorList>
    </citation>
    <scope>NUCLEOTIDE SEQUENCE</scope>
    <source>
        <strain evidence="2">L15</strain>
    </source>
</reference>
<dbReference type="EMBL" id="SEWT01000006">
    <property type="protein sequence ID" value="RYU31967.1"/>
    <property type="molecule type" value="Genomic_DNA"/>
</dbReference>
<dbReference type="EMBL" id="CP042213">
    <property type="protein sequence ID" value="QFY91280.1"/>
    <property type="molecule type" value="Genomic_DNA"/>
</dbReference>
<evidence type="ECO:0000313" key="4">
    <source>
        <dbReference type="EMBL" id="RYU31967.1"/>
    </source>
</evidence>
<evidence type="ECO:0000313" key="6">
    <source>
        <dbReference type="Proteomes" id="UP000292223"/>
    </source>
</evidence>
<protein>
    <submittedName>
        <fullName evidence="4">Uncharacterized protein</fullName>
    </submittedName>
</protein>
<dbReference type="EMBL" id="RKMZ01000004">
    <property type="protein sequence ID" value="ROX33240.1"/>
    <property type="molecule type" value="Genomic_DNA"/>
</dbReference>
<dbReference type="Proteomes" id="UP000292223">
    <property type="component" value="Unassembled WGS sequence"/>
</dbReference>
<gene>
    <name evidence="2" type="ORF">CGZ46_00385</name>
    <name evidence="3" type="ORF">EGW16_09035</name>
    <name evidence="4" type="ORF">EU507_09695</name>
</gene>
<evidence type="ECO:0000313" key="2">
    <source>
        <dbReference type="EMBL" id="QFY91280.1"/>
    </source>
</evidence>
<keyword evidence="1" id="KW-0812">Transmembrane</keyword>
<dbReference type="Proteomes" id="UP000281488">
    <property type="component" value="Unassembled WGS sequence"/>
</dbReference>
<evidence type="ECO:0000256" key="1">
    <source>
        <dbReference type="SAM" id="Phobius"/>
    </source>
</evidence>